<dbReference type="GeneID" id="14496912"/>
<gene>
    <name evidence="2" type="primary">TBLA0F02640</name>
    <name evidence="2" type="ORF">TBLA_0F02640</name>
</gene>
<dbReference type="RefSeq" id="XP_004181322.1">
    <property type="nucleotide sequence ID" value="XM_004181274.1"/>
</dbReference>
<dbReference type="InParanoid" id="I2H601"/>
<sequence>MSIWEKIESLEKTHSMVHNELLLTIDLLYLQKKAGYQLSFSPDLMQKLEIRRNIQMSLEKTGAILKSVVKSGSMAKQPGSAPALTTEELLAQRLQDLERQNHDLALSIYELDDQNTFLRSILDKERDKYSQLLQKFQNECQILTDKVTHQKSSTSSNGDISSVDIDPTLQAKVHALQEILNVLRLDAGCSIDELR</sequence>
<evidence type="ECO:0000313" key="2">
    <source>
        <dbReference type="EMBL" id="CCH61803.1"/>
    </source>
</evidence>
<dbReference type="KEGG" id="tbl:TBLA_0F02640"/>
<keyword evidence="3" id="KW-1185">Reference proteome</keyword>
<dbReference type="HOGENOM" id="CLU_1397175_0_0_1"/>
<name>I2H601_HENB6</name>
<evidence type="ECO:0000256" key="1">
    <source>
        <dbReference type="SAM" id="Coils"/>
    </source>
</evidence>
<dbReference type="Pfam" id="PF20993">
    <property type="entry name" value="CENPH"/>
    <property type="match status" value="1"/>
</dbReference>
<dbReference type="Proteomes" id="UP000002866">
    <property type="component" value="Chromosome 6"/>
</dbReference>
<accession>I2H601</accession>
<dbReference type="InterPro" id="IPR048744">
    <property type="entry name" value="MCM16"/>
</dbReference>
<proteinExistence type="predicted"/>
<dbReference type="AlphaFoldDB" id="I2H601"/>
<reference evidence="2 3" key="1">
    <citation type="journal article" date="2011" name="Proc. Natl. Acad. Sci. U.S.A.">
        <title>Evolutionary erosion of yeast sex chromosomes by mating-type switching accidents.</title>
        <authorList>
            <person name="Gordon J.L."/>
            <person name="Armisen D."/>
            <person name="Proux-Wera E."/>
            <person name="Oheigeartaigh S.S."/>
            <person name="Byrne K.P."/>
            <person name="Wolfe K.H."/>
        </authorList>
    </citation>
    <scope>NUCLEOTIDE SEQUENCE [LARGE SCALE GENOMIC DNA]</scope>
    <source>
        <strain evidence="3">ATCC 34711 / CBS 6284 / DSM 70876 / NBRC 10599 / NRRL Y-10934 / UCD 77-7</strain>
    </source>
</reference>
<dbReference type="OrthoDB" id="4035717at2759"/>
<organism evidence="2 3">
    <name type="scientific">Henningerozyma blattae (strain ATCC 34711 / CBS 6284 / DSM 70876 / NBRC 10599 / NRRL Y-10934 / UCD 77-7)</name>
    <name type="common">Yeast</name>
    <name type="synonym">Tetrapisispora blattae</name>
    <dbReference type="NCBI Taxonomy" id="1071380"/>
    <lineage>
        <taxon>Eukaryota</taxon>
        <taxon>Fungi</taxon>
        <taxon>Dikarya</taxon>
        <taxon>Ascomycota</taxon>
        <taxon>Saccharomycotina</taxon>
        <taxon>Saccharomycetes</taxon>
        <taxon>Saccharomycetales</taxon>
        <taxon>Saccharomycetaceae</taxon>
        <taxon>Henningerozyma</taxon>
    </lineage>
</organism>
<dbReference type="EMBL" id="HE806321">
    <property type="protein sequence ID" value="CCH61803.1"/>
    <property type="molecule type" value="Genomic_DNA"/>
</dbReference>
<feature type="coiled-coil region" evidence="1">
    <location>
        <begin position="94"/>
        <end position="146"/>
    </location>
</feature>
<evidence type="ECO:0000313" key="3">
    <source>
        <dbReference type="Proteomes" id="UP000002866"/>
    </source>
</evidence>
<keyword evidence="1" id="KW-0175">Coiled coil</keyword>
<protein>
    <submittedName>
        <fullName evidence="2">Uncharacterized protein</fullName>
    </submittedName>
</protein>